<protein>
    <submittedName>
        <fullName evidence="2">Uncharacterized protein</fullName>
    </submittedName>
</protein>
<dbReference type="EMBL" id="MFYX01000110">
    <property type="protein sequence ID" value="OGK02244.1"/>
    <property type="molecule type" value="Genomic_DNA"/>
</dbReference>
<organism evidence="2 3">
    <name type="scientific">Candidatus Raymondbacteria bacterium RIFOXYD12_FULL_49_13</name>
    <dbReference type="NCBI Taxonomy" id="1817890"/>
    <lineage>
        <taxon>Bacteria</taxon>
        <taxon>Raymondiibacteriota</taxon>
    </lineage>
</organism>
<comment type="caution">
    <text evidence="2">The sequence shown here is derived from an EMBL/GenBank/DDBJ whole genome shotgun (WGS) entry which is preliminary data.</text>
</comment>
<dbReference type="AlphaFoldDB" id="A0A1F7F6E6"/>
<keyword evidence="1" id="KW-0812">Transmembrane</keyword>
<keyword evidence="1" id="KW-0472">Membrane</keyword>
<evidence type="ECO:0000313" key="3">
    <source>
        <dbReference type="Proteomes" id="UP000179243"/>
    </source>
</evidence>
<evidence type="ECO:0000313" key="2">
    <source>
        <dbReference type="EMBL" id="OGK02244.1"/>
    </source>
</evidence>
<proteinExistence type="predicted"/>
<sequence>MKNQRGSSQSMTVFIVALVTLVALAGVIIVFVTKELREREVNKKLAQEVAEYGMEMALMEIQKDPLWNQGFLNVKYRGGYYTVNMEKANDTTFSAISIGYVNNMKRRIVCTYNLANENGVLKPKRVNWE</sequence>
<feature type="transmembrane region" description="Helical" evidence="1">
    <location>
        <begin position="12"/>
        <end position="33"/>
    </location>
</feature>
<name>A0A1F7F6E6_UNCRA</name>
<gene>
    <name evidence="2" type="ORF">A2519_16320</name>
</gene>
<evidence type="ECO:0000256" key="1">
    <source>
        <dbReference type="SAM" id="Phobius"/>
    </source>
</evidence>
<reference evidence="2 3" key="1">
    <citation type="journal article" date="2016" name="Nat. Commun.">
        <title>Thousands of microbial genomes shed light on interconnected biogeochemical processes in an aquifer system.</title>
        <authorList>
            <person name="Anantharaman K."/>
            <person name="Brown C.T."/>
            <person name="Hug L.A."/>
            <person name="Sharon I."/>
            <person name="Castelle C.J."/>
            <person name="Probst A.J."/>
            <person name="Thomas B.C."/>
            <person name="Singh A."/>
            <person name="Wilkins M.J."/>
            <person name="Karaoz U."/>
            <person name="Brodie E.L."/>
            <person name="Williams K.H."/>
            <person name="Hubbard S.S."/>
            <person name="Banfield J.F."/>
        </authorList>
    </citation>
    <scope>NUCLEOTIDE SEQUENCE [LARGE SCALE GENOMIC DNA]</scope>
</reference>
<dbReference type="Proteomes" id="UP000179243">
    <property type="component" value="Unassembled WGS sequence"/>
</dbReference>
<keyword evidence="1" id="KW-1133">Transmembrane helix</keyword>
<accession>A0A1F7F6E6</accession>